<evidence type="ECO:0000313" key="2">
    <source>
        <dbReference type="EMBL" id="PWG80281.1"/>
    </source>
</evidence>
<reference evidence="2 3" key="1">
    <citation type="submission" date="2018-04" db="EMBL/GenBank/DDBJ databases">
        <title>Pedobacter chongqingensis sp. nov., isolated from a rottenly hemp rope.</title>
        <authorList>
            <person name="Cai Y."/>
        </authorList>
    </citation>
    <scope>NUCLEOTIDE SEQUENCE [LARGE SCALE GENOMIC DNA]</scope>
    <source>
        <strain evidence="2 3">FJ4-8</strain>
    </source>
</reference>
<keyword evidence="3" id="KW-1185">Reference proteome</keyword>
<keyword evidence="1" id="KW-0472">Membrane</keyword>
<feature type="transmembrane region" description="Helical" evidence="1">
    <location>
        <begin position="41"/>
        <end position="60"/>
    </location>
</feature>
<accession>A0A2U2PFV6</accession>
<gene>
    <name evidence="2" type="ORF">DDR33_11740</name>
</gene>
<name>A0A2U2PFV6_9SPHI</name>
<protein>
    <submittedName>
        <fullName evidence="2">Uncharacterized protein</fullName>
    </submittedName>
</protein>
<organism evidence="2 3">
    <name type="scientific">Pararcticibacter amylolyticus</name>
    <dbReference type="NCBI Taxonomy" id="2173175"/>
    <lineage>
        <taxon>Bacteria</taxon>
        <taxon>Pseudomonadati</taxon>
        <taxon>Bacteroidota</taxon>
        <taxon>Sphingobacteriia</taxon>
        <taxon>Sphingobacteriales</taxon>
        <taxon>Sphingobacteriaceae</taxon>
        <taxon>Pararcticibacter</taxon>
    </lineage>
</organism>
<evidence type="ECO:0000313" key="3">
    <source>
        <dbReference type="Proteomes" id="UP000245647"/>
    </source>
</evidence>
<keyword evidence="1" id="KW-0812">Transmembrane</keyword>
<feature type="transmembrane region" description="Helical" evidence="1">
    <location>
        <begin position="12"/>
        <end position="35"/>
    </location>
</feature>
<dbReference type="AlphaFoldDB" id="A0A2U2PFV6"/>
<keyword evidence="1" id="KW-1133">Transmembrane helix</keyword>
<proteinExistence type="predicted"/>
<dbReference type="EMBL" id="QEAS01000009">
    <property type="protein sequence ID" value="PWG80281.1"/>
    <property type="molecule type" value="Genomic_DNA"/>
</dbReference>
<dbReference type="Proteomes" id="UP000245647">
    <property type="component" value="Unassembled WGS sequence"/>
</dbReference>
<sequence length="86" mass="9766">MKLAKALVDILIWLRVFISPFLVFLGFGFFVWFTLNKTIKADILCAVIIVIGLITSVLITKRIKKRFGLSHFVSRVNASPELDNLD</sequence>
<evidence type="ECO:0000256" key="1">
    <source>
        <dbReference type="SAM" id="Phobius"/>
    </source>
</evidence>
<comment type="caution">
    <text evidence="2">The sequence shown here is derived from an EMBL/GenBank/DDBJ whole genome shotgun (WGS) entry which is preliminary data.</text>
</comment>